<dbReference type="Proteomes" id="UP000041254">
    <property type="component" value="Unassembled WGS sequence"/>
</dbReference>
<keyword evidence="1" id="KW-1133">Transmembrane helix</keyword>
<evidence type="ECO:0000313" key="3">
    <source>
        <dbReference type="Proteomes" id="UP000041254"/>
    </source>
</evidence>
<accession>A0A0G4GNV6</accession>
<protein>
    <submittedName>
        <fullName evidence="2">Uncharacterized protein</fullName>
    </submittedName>
</protein>
<evidence type="ECO:0000256" key="1">
    <source>
        <dbReference type="SAM" id="Phobius"/>
    </source>
</evidence>
<sequence length="450" mass="49243">MNRLGWLLPWKCRHDYERVPADAADECEMVSLLSVAIAGEDQTLPADVLGLVVSFLPVDVAVMTRAVGKPYSSQLIDETFLWRIDSSLAQQQLTGLIDVERDRGIDPSAPPLPPSLSRLGYLARCAYVIEQAAEWPTMATLIKVAGVCGVAGQLPLVLSAEFMAAHLPDKAIFHRLPTAMAIYNALSYAPPDANDGAAGGLQLREVDNRVEASLLVVPATILSRVLLAAFYVICLAALACVIAETALKLFLHILVRRVHKRLRLVQHYGIGSMTFRIIGRDELLCFRPFLWRAYRRLDPPVTLVSFGDIYPSFSSFALHTLLLEGAFDTTLRVVLEGQVNSWNARGGGSSLYTDGSLSGHSDVLVIDRRWSQGVLLEIVDDIFLRRRCMVVVLLLGGGSVVASVSLGDRYIMVRTTEVEAAGGEAVDERLPLTMAAVRRFGLEHLIDGQP</sequence>
<reference evidence="2 3" key="1">
    <citation type="submission" date="2014-11" db="EMBL/GenBank/DDBJ databases">
        <authorList>
            <person name="Zhu J."/>
            <person name="Qi W."/>
            <person name="Song R."/>
        </authorList>
    </citation>
    <scope>NUCLEOTIDE SEQUENCE [LARGE SCALE GENOMIC DNA]</scope>
</reference>
<dbReference type="VEuPathDB" id="CryptoDB:Vbra_2294"/>
<name>A0A0G4GNV6_VITBC</name>
<keyword evidence="1" id="KW-0812">Transmembrane</keyword>
<organism evidence="2 3">
    <name type="scientific">Vitrella brassicaformis (strain CCMP3155)</name>
    <dbReference type="NCBI Taxonomy" id="1169540"/>
    <lineage>
        <taxon>Eukaryota</taxon>
        <taxon>Sar</taxon>
        <taxon>Alveolata</taxon>
        <taxon>Colpodellida</taxon>
        <taxon>Vitrellaceae</taxon>
        <taxon>Vitrella</taxon>
    </lineage>
</organism>
<proteinExistence type="predicted"/>
<feature type="transmembrane region" description="Helical" evidence="1">
    <location>
        <begin position="225"/>
        <end position="251"/>
    </location>
</feature>
<keyword evidence="1" id="KW-0472">Membrane</keyword>
<feature type="transmembrane region" description="Helical" evidence="1">
    <location>
        <begin position="388"/>
        <end position="406"/>
    </location>
</feature>
<dbReference type="AlphaFoldDB" id="A0A0G4GNV6"/>
<evidence type="ECO:0000313" key="2">
    <source>
        <dbReference type="EMBL" id="CEM31854.1"/>
    </source>
</evidence>
<keyword evidence="3" id="KW-1185">Reference proteome</keyword>
<dbReference type="InParanoid" id="A0A0G4GNV6"/>
<dbReference type="EMBL" id="CDMY01000738">
    <property type="protein sequence ID" value="CEM31854.1"/>
    <property type="molecule type" value="Genomic_DNA"/>
</dbReference>
<dbReference type="PhylomeDB" id="A0A0G4GNV6"/>
<gene>
    <name evidence="2" type="ORF">Vbra_2294</name>
</gene>